<dbReference type="PANTHER" id="PTHR32248:SF4">
    <property type="entry name" value="RNA POLYMERASE SIGMA-54 FACTOR"/>
    <property type="match status" value="1"/>
</dbReference>
<gene>
    <name evidence="11" type="primary">rpoN</name>
    <name evidence="11" type="ORF">DN757_18075</name>
</gene>
<evidence type="ECO:0000259" key="9">
    <source>
        <dbReference type="Pfam" id="PF04552"/>
    </source>
</evidence>
<name>A0A2W6NES9_9BACL</name>
<dbReference type="GO" id="GO:0006352">
    <property type="term" value="P:DNA-templated transcription initiation"/>
    <property type="evidence" value="ECO:0007669"/>
    <property type="project" value="InterPro"/>
</dbReference>
<dbReference type="InterPro" id="IPR007046">
    <property type="entry name" value="RNA_pol_sigma_54_core-bd"/>
</dbReference>
<evidence type="ECO:0000256" key="2">
    <source>
        <dbReference type="ARBA" id="ARBA00022478"/>
    </source>
</evidence>
<evidence type="ECO:0000259" key="10">
    <source>
        <dbReference type="Pfam" id="PF04963"/>
    </source>
</evidence>
<evidence type="ECO:0000313" key="12">
    <source>
        <dbReference type="Proteomes" id="UP000249204"/>
    </source>
</evidence>
<protein>
    <submittedName>
        <fullName evidence="11">RNA polymerase sigma-54 factor</fullName>
    </submittedName>
</protein>
<evidence type="ECO:0000256" key="8">
    <source>
        <dbReference type="ARBA" id="ARBA00023163"/>
    </source>
</evidence>
<evidence type="ECO:0000256" key="7">
    <source>
        <dbReference type="ARBA" id="ARBA00023125"/>
    </source>
</evidence>
<keyword evidence="8" id="KW-0804">Transcription</keyword>
<keyword evidence="2" id="KW-0240">DNA-directed RNA polymerase</keyword>
<keyword evidence="3" id="KW-0808">Transferase</keyword>
<dbReference type="AlphaFoldDB" id="A0A2W6NES9"/>
<feature type="domain" description="RNA polymerase sigma factor 54 DNA-binding" evidence="9">
    <location>
        <begin position="280"/>
        <end position="432"/>
    </location>
</feature>
<organism evidence="11 12">
    <name type="scientific">Paenibacillus silvae</name>
    <dbReference type="NCBI Taxonomy" id="1325358"/>
    <lineage>
        <taxon>Bacteria</taxon>
        <taxon>Bacillati</taxon>
        <taxon>Bacillota</taxon>
        <taxon>Bacilli</taxon>
        <taxon>Bacillales</taxon>
        <taxon>Paenibacillaceae</taxon>
        <taxon>Paenibacillus</taxon>
    </lineage>
</organism>
<evidence type="ECO:0000313" key="11">
    <source>
        <dbReference type="EMBL" id="PZT54229.1"/>
    </source>
</evidence>
<sequence>MLGVQLVQEQRLRLSITPEIKQSLHVLTLSGQELIRYLQDAAAENPLLELEELPFSPYRSARGTERLWHGVYDPLLQARRAEPTLEEVLASQIRIAIAPEEQKRAAVYLAGCLNGNGYLKIELTEVQSDLGMSINEVTAGLKLLQSLEPAGVGARNLQECLLLQIHRDASAVPHAAQMVQAGLEALVPFHPARIAGRLGITAQAAQRAYDYITQLDPKPCRSIGSDESPHYVIPDAAVELVNREMVLSLYTAGNLRVSMNEACSSWIRKASPGERWVHRAAEARAILRSMQLRRRTLLRVITAVMDEQRRFLSEGPDAIMPLNLAVIAERIGMHESTVSRAVNGKTIRTPYGMYTLKAFFDTGVKTLSGTETSSSAVKRRLKEIIRSESVNRPYSDSQLAAVLAEEGIVISRRTVAKYRDELRILPSLERKRWV</sequence>
<dbReference type="Proteomes" id="UP000249204">
    <property type="component" value="Unassembled WGS sequence"/>
</dbReference>
<dbReference type="GO" id="GO:0001216">
    <property type="term" value="F:DNA-binding transcription activator activity"/>
    <property type="evidence" value="ECO:0007669"/>
    <property type="project" value="InterPro"/>
</dbReference>
<keyword evidence="6" id="KW-0731">Sigma factor</keyword>
<dbReference type="RefSeq" id="WP_111271589.1">
    <property type="nucleotide sequence ID" value="NZ_QKWW01000051.1"/>
</dbReference>
<dbReference type="PROSITE" id="PS50044">
    <property type="entry name" value="SIGMA54_3"/>
    <property type="match status" value="1"/>
</dbReference>
<dbReference type="Gene3D" id="1.10.10.60">
    <property type="entry name" value="Homeodomain-like"/>
    <property type="match status" value="1"/>
</dbReference>
<keyword evidence="7" id="KW-0238">DNA-binding</keyword>
<dbReference type="GO" id="GO:0003677">
    <property type="term" value="F:DNA binding"/>
    <property type="evidence" value="ECO:0007669"/>
    <property type="project" value="UniProtKB-KW"/>
</dbReference>
<dbReference type="PANTHER" id="PTHR32248">
    <property type="entry name" value="RNA POLYMERASE SIGMA-54 FACTOR"/>
    <property type="match status" value="1"/>
</dbReference>
<dbReference type="Pfam" id="PF04963">
    <property type="entry name" value="Sigma54_CBD"/>
    <property type="match status" value="1"/>
</dbReference>
<evidence type="ECO:0000256" key="6">
    <source>
        <dbReference type="ARBA" id="ARBA00023082"/>
    </source>
</evidence>
<comment type="caution">
    <text evidence="11">The sequence shown here is derived from an EMBL/GenBank/DDBJ whole genome shotgun (WGS) entry which is preliminary data.</text>
</comment>
<evidence type="ECO:0000256" key="5">
    <source>
        <dbReference type="ARBA" id="ARBA00023015"/>
    </source>
</evidence>
<dbReference type="EMBL" id="QKWW01000051">
    <property type="protein sequence ID" value="PZT54229.1"/>
    <property type="molecule type" value="Genomic_DNA"/>
</dbReference>
<dbReference type="PROSITE" id="PS00718">
    <property type="entry name" value="SIGMA54_2"/>
    <property type="match status" value="1"/>
</dbReference>
<keyword evidence="5" id="KW-0805">Transcription regulation</keyword>
<dbReference type="InterPro" id="IPR007634">
    <property type="entry name" value="RNA_pol_sigma_54_DNA-bd"/>
</dbReference>
<dbReference type="GO" id="GO:0000428">
    <property type="term" value="C:DNA-directed RNA polymerase complex"/>
    <property type="evidence" value="ECO:0007669"/>
    <property type="project" value="UniProtKB-KW"/>
</dbReference>
<proteinExistence type="inferred from homology"/>
<comment type="similarity">
    <text evidence="1">Belongs to the sigma-54 factor family.</text>
</comment>
<dbReference type="Gene3D" id="1.10.10.1330">
    <property type="entry name" value="RNA polymerase sigma-54 factor, core-binding domain"/>
    <property type="match status" value="1"/>
</dbReference>
<dbReference type="PIRSF" id="PIRSF000774">
    <property type="entry name" value="RpoN"/>
    <property type="match status" value="1"/>
</dbReference>
<evidence type="ECO:0000256" key="3">
    <source>
        <dbReference type="ARBA" id="ARBA00022679"/>
    </source>
</evidence>
<feature type="domain" description="RNA polymerase sigma factor 54 core-binding" evidence="10">
    <location>
        <begin position="79"/>
        <end position="261"/>
    </location>
</feature>
<dbReference type="Pfam" id="PF00309">
    <property type="entry name" value="Sigma54_AID"/>
    <property type="match status" value="1"/>
</dbReference>
<keyword evidence="4" id="KW-0548">Nucleotidyltransferase</keyword>
<dbReference type="InterPro" id="IPR038709">
    <property type="entry name" value="RpoN_core-bd_sf"/>
</dbReference>
<accession>A0A2W6NES9</accession>
<dbReference type="GO" id="GO:0016779">
    <property type="term" value="F:nucleotidyltransferase activity"/>
    <property type="evidence" value="ECO:0007669"/>
    <property type="project" value="UniProtKB-KW"/>
</dbReference>
<evidence type="ECO:0000256" key="1">
    <source>
        <dbReference type="ARBA" id="ARBA00008798"/>
    </source>
</evidence>
<dbReference type="Pfam" id="PF04552">
    <property type="entry name" value="Sigma54_DBD"/>
    <property type="match status" value="1"/>
</dbReference>
<dbReference type="InterPro" id="IPR000394">
    <property type="entry name" value="RNA_pol_sigma_54"/>
</dbReference>
<dbReference type="NCBIfam" id="TIGR02395">
    <property type="entry name" value="rpoN_sigma"/>
    <property type="match status" value="1"/>
</dbReference>
<dbReference type="PROSITE" id="PS00717">
    <property type="entry name" value="SIGMA54_1"/>
    <property type="match status" value="1"/>
</dbReference>
<dbReference type="PRINTS" id="PR00045">
    <property type="entry name" value="SIGMA54FCT"/>
</dbReference>
<dbReference type="GO" id="GO:0016987">
    <property type="term" value="F:sigma factor activity"/>
    <property type="evidence" value="ECO:0007669"/>
    <property type="project" value="UniProtKB-KW"/>
</dbReference>
<reference evidence="11 12" key="1">
    <citation type="submission" date="2018-06" db="EMBL/GenBank/DDBJ databases">
        <title>Isolation of heavy metals resistant Paenibacillus silvae NC2 from Gold-Copper mine in ZiJin, China.</title>
        <authorList>
            <person name="Xu J."/>
            <person name="Mazhar H.S."/>
            <person name="Rensing C."/>
        </authorList>
    </citation>
    <scope>NUCLEOTIDE SEQUENCE [LARGE SCALE GENOMIC DNA]</scope>
    <source>
        <strain evidence="11 12">NC2</strain>
    </source>
</reference>
<evidence type="ECO:0000256" key="4">
    <source>
        <dbReference type="ARBA" id="ARBA00022695"/>
    </source>
</evidence>